<dbReference type="Proteomes" id="UP000799537">
    <property type="component" value="Unassembled WGS sequence"/>
</dbReference>
<name>A0A6A6CEA0_ZASCE</name>
<reference evidence="1" key="1">
    <citation type="journal article" date="2020" name="Stud. Mycol.">
        <title>101 Dothideomycetes genomes: a test case for predicting lifestyles and emergence of pathogens.</title>
        <authorList>
            <person name="Haridas S."/>
            <person name="Albert R."/>
            <person name="Binder M."/>
            <person name="Bloem J."/>
            <person name="Labutti K."/>
            <person name="Salamov A."/>
            <person name="Andreopoulos B."/>
            <person name="Baker S."/>
            <person name="Barry K."/>
            <person name="Bills G."/>
            <person name="Bluhm B."/>
            <person name="Cannon C."/>
            <person name="Castanera R."/>
            <person name="Culley D."/>
            <person name="Daum C."/>
            <person name="Ezra D."/>
            <person name="Gonzalez J."/>
            <person name="Henrissat B."/>
            <person name="Kuo A."/>
            <person name="Liang C."/>
            <person name="Lipzen A."/>
            <person name="Lutzoni F."/>
            <person name="Magnuson J."/>
            <person name="Mondo S."/>
            <person name="Nolan M."/>
            <person name="Ohm R."/>
            <person name="Pangilinan J."/>
            <person name="Park H.-J."/>
            <person name="Ramirez L."/>
            <person name="Alfaro M."/>
            <person name="Sun H."/>
            <person name="Tritt A."/>
            <person name="Yoshinaga Y."/>
            <person name="Zwiers L.-H."/>
            <person name="Turgeon B."/>
            <person name="Goodwin S."/>
            <person name="Spatafora J."/>
            <person name="Crous P."/>
            <person name="Grigoriev I."/>
        </authorList>
    </citation>
    <scope>NUCLEOTIDE SEQUENCE</scope>
    <source>
        <strain evidence="1">ATCC 36951</strain>
    </source>
</reference>
<organism evidence="1 2">
    <name type="scientific">Zasmidium cellare ATCC 36951</name>
    <dbReference type="NCBI Taxonomy" id="1080233"/>
    <lineage>
        <taxon>Eukaryota</taxon>
        <taxon>Fungi</taxon>
        <taxon>Dikarya</taxon>
        <taxon>Ascomycota</taxon>
        <taxon>Pezizomycotina</taxon>
        <taxon>Dothideomycetes</taxon>
        <taxon>Dothideomycetidae</taxon>
        <taxon>Mycosphaerellales</taxon>
        <taxon>Mycosphaerellaceae</taxon>
        <taxon>Zasmidium</taxon>
    </lineage>
</organism>
<proteinExistence type="predicted"/>
<sequence length="153" mass="17095">MASDCSKYLSNLELGPLLAKLLPELASTYRKEGLYLRCLAKLMGFVLKLQNPTPEAGIGFHQSQDAAREHIVASLVVVESFGQPIVYARHEYYARKRQPAFNQQAQANVLEAVPEADIIAVDVTENFEIASVIDRLLRPPARHAVIVNDFFTR</sequence>
<dbReference type="GeneID" id="54566730"/>
<keyword evidence="2" id="KW-1185">Reference proteome</keyword>
<dbReference type="EMBL" id="ML993605">
    <property type="protein sequence ID" value="KAF2164252.1"/>
    <property type="molecule type" value="Genomic_DNA"/>
</dbReference>
<accession>A0A6A6CEA0</accession>
<evidence type="ECO:0000313" key="2">
    <source>
        <dbReference type="Proteomes" id="UP000799537"/>
    </source>
</evidence>
<gene>
    <name evidence="1" type="ORF">M409DRAFT_56939</name>
</gene>
<dbReference type="RefSeq" id="XP_033665141.1">
    <property type="nucleotide sequence ID" value="XM_033813458.1"/>
</dbReference>
<dbReference type="AlphaFoldDB" id="A0A6A6CEA0"/>
<evidence type="ECO:0000313" key="1">
    <source>
        <dbReference type="EMBL" id="KAF2164252.1"/>
    </source>
</evidence>
<protein>
    <submittedName>
        <fullName evidence="1">Uncharacterized protein</fullName>
    </submittedName>
</protein>